<dbReference type="RefSeq" id="WP_111277580.1">
    <property type="nucleotide sequence ID" value="NZ_QFYS01000009.1"/>
</dbReference>
<gene>
    <name evidence="1" type="ORF">DJ019_17885</name>
</gene>
<evidence type="ECO:0000313" key="2">
    <source>
        <dbReference type="Proteomes" id="UP000249524"/>
    </source>
</evidence>
<dbReference type="OrthoDB" id="6048400at2"/>
<dbReference type="Proteomes" id="UP000249524">
    <property type="component" value="Unassembled WGS sequence"/>
</dbReference>
<evidence type="ECO:0000313" key="1">
    <source>
        <dbReference type="EMBL" id="RAK63138.1"/>
    </source>
</evidence>
<name>A0A328BDF7_9CAUL</name>
<dbReference type="AlphaFoldDB" id="A0A328BDF7"/>
<organism evidence="1 2">
    <name type="scientific">Phenylobacterium kunshanense</name>
    <dbReference type="NCBI Taxonomy" id="1445034"/>
    <lineage>
        <taxon>Bacteria</taxon>
        <taxon>Pseudomonadati</taxon>
        <taxon>Pseudomonadota</taxon>
        <taxon>Alphaproteobacteria</taxon>
        <taxon>Caulobacterales</taxon>
        <taxon>Caulobacteraceae</taxon>
        <taxon>Phenylobacterium</taxon>
    </lineage>
</organism>
<comment type="caution">
    <text evidence="1">The sequence shown here is derived from an EMBL/GenBank/DDBJ whole genome shotgun (WGS) entry which is preliminary data.</text>
</comment>
<evidence type="ECO:0008006" key="3">
    <source>
        <dbReference type="Google" id="ProtNLM"/>
    </source>
</evidence>
<dbReference type="EMBL" id="QFYS01000009">
    <property type="protein sequence ID" value="RAK63138.1"/>
    <property type="molecule type" value="Genomic_DNA"/>
</dbReference>
<reference evidence="1 2" key="1">
    <citation type="submission" date="2018-05" db="EMBL/GenBank/DDBJ databases">
        <authorList>
            <person name="Lanie J.A."/>
            <person name="Ng W.-L."/>
            <person name="Kazmierczak K.M."/>
            <person name="Andrzejewski T.M."/>
            <person name="Davidsen T.M."/>
            <person name="Wayne K.J."/>
            <person name="Tettelin H."/>
            <person name="Glass J.I."/>
            <person name="Rusch D."/>
            <person name="Podicherti R."/>
            <person name="Tsui H.-C.T."/>
            <person name="Winkler M.E."/>
        </authorList>
    </citation>
    <scope>NUCLEOTIDE SEQUENCE [LARGE SCALE GENOMIC DNA]</scope>
    <source>
        <strain evidence="1 2">BUT-10</strain>
    </source>
</reference>
<keyword evidence="2" id="KW-1185">Reference proteome</keyword>
<proteinExistence type="predicted"/>
<protein>
    <recommendedName>
        <fullName evidence="3">DUF2946 domain-containing protein</fullName>
    </recommendedName>
</protein>
<accession>A0A328BDF7</accession>
<sequence>MTSISTGWQRLGAALFALVLTVLTFGPGIDAMLCRDDAGMSAAAAEHVHAEAVDTAQPHVDAAPADSDFSDHGPDGMACIHGHCHHGASYVPAQVRSPGDIAAVATRHELRRSRVAVLDRKFALKRPPRA</sequence>